<evidence type="ECO:0000313" key="2">
    <source>
        <dbReference type="EMBL" id="SUA48582.1"/>
    </source>
</evidence>
<reference evidence="2 3" key="1">
    <citation type="submission" date="2018-06" db="EMBL/GenBank/DDBJ databases">
        <authorList>
            <consortium name="Pathogen Informatics"/>
            <person name="Doyle S."/>
        </authorList>
    </citation>
    <scope>NUCLEOTIDE SEQUENCE [LARGE SCALE GENOMIC DNA]</scope>
    <source>
        <strain evidence="2 3">NCTC13184</strain>
    </source>
</reference>
<proteinExistence type="predicted"/>
<name>A0A378X628_9NOCA</name>
<protein>
    <submittedName>
        <fullName evidence="2">Uncharacterized protein</fullName>
    </submittedName>
</protein>
<feature type="region of interest" description="Disordered" evidence="1">
    <location>
        <begin position="187"/>
        <end position="230"/>
    </location>
</feature>
<sequence length="230" mass="24656">MWEIEQLNADQLRTMFGVERGSLGTPGFPGSERDGEGVERWPADQVWQWVASRQPVAAAITPLRHWARGEAVYLQAREIPGGVAQDWSIHGVVLRVVWPTVEVSASAAVAEAAANLAPWVPTVIKVRHDFGIWGPSLAVHDDAGIRLDDDEPVWPELALVLGGRAPYWPPGIARGVLDAAVAPGYSAGRGGGRGRDRPGAGAAPGRYSPRHRHRARRVARTGSACAVPGQ</sequence>
<dbReference type="EMBL" id="UGRU01000001">
    <property type="protein sequence ID" value="SUA48582.1"/>
    <property type="molecule type" value="Genomic_DNA"/>
</dbReference>
<gene>
    <name evidence="2" type="ORF">NCTC13184_07136</name>
</gene>
<evidence type="ECO:0000313" key="3">
    <source>
        <dbReference type="Proteomes" id="UP000255082"/>
    </source>
</evidence>
<feature type="compositionally biased region" description="Basic residues" evidence="1">
    <location>
        <begin position="208"/>
        <end position="219"/>
    </location>
</feature>
<dbReference type="Proteomes" id="UP000255082">
    <property type="component" value="Unassembled WGS sequence"/>
</dbReference>
<organism evidence="2 3">
    <name type="scientific">Nocardia africana</name>
    <dbReference type="NCBI Taxonomy" id="134964"/>
    <lineage>
        <taxon>Bacteria</taxon>
        <taxon>Bacillati</taxon>
        <taxon>Actinomycetota</taxon>
        <taxon>Actinomycetes</taxon>
        <taxon>Mycobacteriales</taxon>
        <taxon>Nocardiaceae</taxon>
        <taxon>Nocardia</taxon>
    </lineage>
</organism>
<evidence type="ECO:0000256" key="1">
    <source>
        <dbReference type="SAM" id="MobiDB-lite"/>
    </source>
</evidence>
<accession>A0A378X628</accession>
<dbReference type="AlphaFoldDB" id="A0A378X628"/>